<sequence length="537" mass="63927">MKRYTMTPISRKSQKLPSSVRKNMNNPRMSIAPEESKRRDIRMVRDKNYKQSCIENVCKFLTENNFDSNISQKTLQSPSNRDFQTIFKFIFSFIDDYEYSSRFEEDVINIIKILKYPYSSEITKSQLTAITPHIWPIVLSMLSWMVDLLVKCSDSFEEKTETDTVESHFFQFVCDGYTQFMNGNEDDDKLEEEFERKVEQLYAHMFKRIDEKKQYLAELDTEISSVRKGINGLTDLEAKRNEMLDKLNSLISSEKQLENKKIKYLTATKKINEEIRLCEKEADELRLQQGHLRDKIDRQQIHPEDVKIMNKEKVDLYKVLEKITPEKEKIMMENRELEKAFSNVVDDLSKYVHEYNSLRSHPSLEIAKETSLDISFSTELQDLKKLIEEEYFSKQQEKENCKVLKETAENDLEERKTIHREFENKVDLCNKKLITTGELYLNKKKISEDAQRRCKNEMEELICELRTLDLESNSSLNQSEQLLQRAKIKLDALRNKIEREKDEINKMVYNFYNNYQSIRNRFMKINEDLKDFLNKMG</sequence>
<evidence type="ECO:0000313" key="15">
    <source>
        <dbReference type="Proteomes" id="UP000740883"/>
    </source>
</evidence>
<protein>
    <recommendedName>
        <fullName evidence="10">Kinetochore protein NDC80</fullName>
    </recommendedName>
</protein>
<keyword evidence="7 10" id="KW-0539">Nucleus</keyword>
<keyword evidence="3 10" id="KW-0132">Cell division</keyword>
<keyword evidence="4 10" id="KW-0498">Mitosis</keyword>
<evidence type="ECO:0000256" key="8">
    <source>
        <dbReference type="ARBA" id="ARBA00023306"/>
    </source>
</evidence>
<dbReference type="GO" id="GO:0031262">
    <property type="term" value="C:Ndc80 complex"/>
    <property type="evidence" value="ECO:0007669"/>
    <property type="project" value="UniProtKB-UniRule"/>
</dbReference>
<reference evidence="14 15" key="1">
    <citation type="journal article" date="2020" name="Genome Biol. Evol.">
        <title>Comparative genomics of strictly vertically transmitted, feminizing microsporidia endosymbionts of amphipod crustaceans.</title>
        <authorList>
            <person name="Cormier A."/>
            <person name="Chebbi M.A."/>
            <person name="Giraud I."/>
            <person name="Wattier R."/>
            <person name="Teixeira M."/>
            <person name="Gilbert C."/>
            <person name="Rigaud T."/>
            <person name="Cordaux R."/>
        </authorList>
    </citation>
    <scope>NUCLEOTIDE SEQUENCE [LARGE SCALE GENOMIC DNA]</scope>
    <source>
        <strain evidence="14 15">Ou3-Ou53</strain>
    </source>
</reference>
<evidence type="ECO:0000256" key="7">
    <source>
        <dbReference type="ARBA" id="ARBA00023242"/>
    </source>
</evidence>
<dbReference type="Gene3D" id="1.10.418.30">
    <property type="entry name" value="Ncd80 complex, Ncd80 subunit"/>
    <property type="match status" value="1"/>
</dbReference>
<dbReference type="GO" id="GO:0051301">
    <property type="term" value="P:cell division"/>
    <property type="evidence" value="ECO:0007669"/>
    <property type="project" value="UniProtKB-UniRule"/>
</dbReference>
<dbReference type="InterPro" id="IPR055260">
    <property type="entry name" value="Ndc80_CH"/>
</dbReference>
<keyword evidence="5 10" id="KW-0995">Kinetochore</keyword>
<gene>
    <name evidence="14" type="primary">NDC80</name>
    <name evidence="14" type="ORF">NGRA_0024</name>
</gene>
<dbReference type="PANTHER" id="PTHR10643:SF2">
    <property type="entry name" value="KINETOCHORE PROTEIN NDC80 HOMOLOG"/>
    <property type="match status" value="1"/>
</dbReference>
<evidence type="ECO:0000313" key="14">
    <source>
        <dbReference type="EMBL" id="KAF9765053.1"/>
    </source>
</evidence>
<feature type="compositionally biased region" description="Polar residues" evidence="12">
    <location>
        <begin position="7"/>
        <end position="28"/>
    </location>
</feature>
<feature type="coiled-coil region" evidence="11">
    <location>
        <begin position="451"/>
        <end position="510"/>
    </location>
</feature>
<feature type="domain" description="Kinetochore protein Ndc80 CH" evidence="13">
    <location>
        <begin position="21"/>
        <end position="153"/>
    </location>
</feature>
<feature type="coiled-coil region" evidence="11">
    <location>
        <begin position="233"/>
        <end position="288"/>
    </location>
</feature>
<dbReference type="GO" id="GO:0051315">
    <property type="term" value="P:attachment of mitotic spindle microtubules to kinetochore"/>
    <property type="evidence" value="ECO:0007669"/>
    <property type="project" value="UniProtKB-UniRule"/>
</dbReference>
<dbReference type="AlphaFoldDB" id="A0A9P6KZY7"/>
<dbReference type="OrthoDB" id="7459479at2759"/>
<evidence type="ECO:0000256" key="12">
    <source>
        <dbReference type="SAM" id="MobiDB-lite"/>
    </source>
</evidence>
<dbReference type="EMBL" id="SBJO01000001">
    <property type="protein sequence ID" value="KAF9765053.1"/>
    <property type="molecule type" value="Genomic_DNA"/>
</dbReference>
<comment type="similarity">
    <text evidence="1 10">Belongs to the NDC80/HEC1 family.</text>
</comment>
<evidence type="ECO:0000256" key="3">
    <source>
        <dbReference type="ARBA" id="ARBA00022618"/>
    </source>
</evidence>
<evidence type="ECO:0000256" key="5">
    <source>
        <dbReference type="ARBA" id="ARBA00022838"/>
    </source>
</evidence>
<evidence type="ECO:0000256" key="2">
    <source>
        <dbReference type="ARBA" id="ARBA00022454"/>
    </source>
</evidence>
<keyword evidence="6 11" id="KW-0175">Coiled coil</keyword>
<evidence type="ECO:0000256" key="9">
    <source>
        <dbReference type="ARBA" id="ARBA00023328"/>
    </source>
</evidence>
<evidence type="ECO:0000256" key="1">
    <source>
        <dbReference type="ARBA" id="ARBA00007050"/>
    </source>
</evidence>
<comment type="function">
    <text evidence="10">Acts as a component of the essential kinetochore-associated NDC80 complex, which is required for chromosome segregation and spindle checkpoint activity.</text>
</comment>
<dbReference type="Pfam" id="PF03801">
    <property type="entry name" value="Ndc80_HEC"/>
    <property type="match status" value="1"/>
</dbReference>
<evidence type="ECO:0000259" key="13">
    <source>
        <dbReference type="Pfam" id="PF03801"/>
    </source>
</evidence>
<feature type="coiled-coil region" evidence="11">
    <location>
        <begin position="394"/>
        <end position="425"/>
    </location>
</feature>
<feature type="region of interest" description="Disordered" evidence="12">
    <location>
        <begin position="1"/>
        <end position="37"/>
    </location>
</feature>
<comment type="subcellular location">
    <subcellularLocation>
        <location evidence="10">Chromosome</location>
        <location evidence="10">Centromere</location>
        <location evidence="10">Kinetochore</location>
    </subcellularLocation>
    <subcellularLocation>
        <location evidence="10">Nucleus</location>
    </subcellularLocation>
</comment>
<keyword evidence="9 10" id="KW-0137">Centromere</keyword>
<evidence type="ECO:0000256" key="4">
    <source>
        <dbReference type="ARBA" id="ARBA00022776"/>
    </source>
</evidence>
<accession>A0A9P6KZY7</accession>
<evidence type="ECO:0000256" key="10">
    <source>
        <dbReference type="RuleBase" id="RU368072"/>
    </source>
</evidence>
<evidence type="ECO:0000256" key="11">
    <source>
        <dbReference type="SAM" id="Coils"/>
    </source>
</evidence>
<proteinExistence type="inferred from homology"/>
<comment type="subunit">
    <text evidence="10">Component of the NDC80 complex.</text>
</comment>
<evidence type="ECO:0000256" key="6">
    <source>
        <dbReference type="ARBA" id="ARBA00023054"/>
    </source>
</evidence>
<dbReference type="GO" id="GO:0005634">
    <property type="term" value="C:nucleus"/>
    <property type="evidence" value="ECO:0007669"/>
    <property type="project" value="UniProtKB-SubCell"/>
</dbReference>
<keyword evidence="8 10" id="KW-0131">Cell cycle</keyword>
<comment type="caution">
    <text evidence="14">The sequence shown here is derived from an EMBL/GenBank/DDBJ whole genome shotgun (WGS) entry which is preliminary data.</text>
</comment>
<dbReference type="InterPro" id="IPR005550">
    <property type="entry name" value="Kinetochore_Ndc80"/>
</dbReference>
<keyword evidence="2 10" id="KW-0158">Chromosome</keyword>
<dbReference type="PANTHER" id="PTHR10643">
    <property type="entry name" value="KINETOCHORE PROTEIN NDC80"/>
    <property type="match status" value="1"/>
</dbReference>
<organism evidence="14 15">
    <name type="scientific">Nosema granulosis</name>
    <dbReference type="NCBI Taxonomy" id="83296"/>
    <lineage>
        <taxon>Eukaryota</taxon>
        <taxon>Fungi</taxon>
        <taxon>Fungi incertae sedis</taxon>
        <taxon>Microsporidia</taxon>
        <taxon>Nosematidae</taxon>
        <taxon>Nosema</taxon>
    </lineage>
</organism>
<name>A0A9P6KZY7_9MICR</name>
<keyword evidence="15" id="KW-1185">Reference proteome</keyword>
<dbReference type="Proteomes" id="UP000740883">
    <property type="component" value="Unassembled WGS sequence"/>
</dbReference>
<dbReference type="InterPro" id="IPR038273">
    <property type="entry name" value="Ndc80_sf"/>
</dbReference>